<dbReference type="PIRSF" id="PIRSF036639">
    <property type="entry name" value="PMK_anim"/>
    <property type="match status" value="1"/>
</dbReference>
<evidence type="ECO:0000256" key="7">
    <source>
        <dbReference type="ARBA" id="ARBA00022679"/>
    </source>
</evidence>
<evidence type="ECO:0000256" key="6">
    <source>
        <dbReference type="ARBA" id="ARBA00022548"/>
    </source>
</evidence>
<keyword evidence="8 18" id="KW-0547">Nucleotide-binding</keyword>
<evidence type="ECO:0000256" key="11">
    <source>
        <dbReference type="ARBA" id="ARBA00022840"/>
    </source>
</evidence>
<evidence type="ECO:0000256" key="2">
    <source>
        <dbReference type="ARBA" id="ARBA00005017"/>
    </source>
</evidence>
<organism evidence="19">
    <name type="scientific">Culicoides sonorensis</name>
    <name type="common">Biting midge</name>
    <dbReference type="NCBI Taxonomy" id="179676"/>
    <lineage>
        <taxon>Eukaryota</taxon>
        <taxon>Metazoa</taxon>
        <taxon>Ecdysozoa</taxon>
        <taxon>Arthropoda</taxon>
        <taxon>Hexapoda</taxon>
        <taxon>Insecta</taxon>
        <taxon>Pterygota</taxon>
        <taxon>Neoptera</taxon>
        <taxon>Endopterygota</taxon>
        <taxon>Diptera</taxon>
        <taxon>Nematocera</taxon>
        <taxon>Chironomoidea</taxon>
        <taxon>Ceratopogonidae</taxon>
        <taxon>Ceratopogoninae</taxon>
        <taxon>Culicoides</taxon>
        <taxon>Monoculicoides</taxon>
    </lineage>
</organism>
<dbReference type="SUPFAM" id="SSF52540">
    <property type="entry name" value="P-loop containing nucleoside triphosphate hydrolases"/>
    <property type="match status" value="1"/>
</dbReference>
<dbReference type="EC" id="2.7.4.2" evidence="3"/>
<dbReference type="GO" id="GO:0005524">
    <property type="term" value="F:ATP binding"/>
    <property type="evidence" value="ECO:0007669"/>
    <property type="project" value="UniProtKB-KW"/>
</dbReference>
<evidence type="ECO:0000256" key="9">
    <source>
        <dbReference type="ARBA" id="ARBA00022777"/>
    </source>
</evidence>
<keyword evidence="7" id="KW-0808">Transferase</keyword>
<evidence type="ECO:0000256" key="3">
    <source>
        <dbReference type="ARBA" id="ARBA00012958"/>
    </source>
</evidence>
<evidence type="ECO:0000313" key="19">
    <source>
        <dbReference type="EMBL" id="SSX20099.1"/>
    </source>
</evidence>
<evidence type="ECO:0000256" key="15">
    <source>
        <dbReference type="ARBA" id="ARBA00023166"/>
    </source>
</evidence>
<evidence type="ECO:0000256" key="17">
    <source>
        <dbReference type="ARBA" id="ARBA00034549"/>
    </source>
</evidence>
<evidence type="ECO:0000256" key="12">
    <source>
        <dbReference type="ARBA" id="ARBA00022955"/>
    </source>
</evidence>
<keyword evidence="6" id="KW-0153">Cholesterol metabolism</keyword>
<reference evidence="19" key="1">
    <citation type="submission" date="2018-07" db="EMBL/GenBank/DDBJ databases">
        <authorList>
            <person name="Quirk P.G."/>
            <person name="Krulwich T.A."/>
        </authorList>
    </citation>
    <scope>NUCLEOTIDE SEQUENCE</scope>
</reference>
<dbReference type="EMBL" id="UFQT01000107">
    <property type="protein sequence ID" value="SSX20099.1"/>
    <property type="molecule type" value="Genomic_DNA"/>
</dbReference>
<dbReference type="GO" id="GO:0004631">
    <property type="term" value="F:phosphomevalonate kinase activity"/>
    <property type="evidence" value="ECO:0007669"/>
    <property type="project" value="UniProtKB-EC"/>
</dbReference>
<keyword evidence="15" id="KW-1207">Sterol metabolism</keyword>
<keyword evidence="11 18" id="KW-0067">ATP-binding</keyword>
<comment type="subcellular location">
    <subcellularLocation>
        <location evidence="1">Cytoplasm</location>
        <location evidence="1">Cytosol</location>
    </subcellularLocation>
</comment>
<keyword evidence="4" id="KW-0963">Cytoplasm</keyword>
<dbReference type="NCBIfam" id="TIGR01223">
    <property type="entry name" value="Pmev_kin_anim"/>
    <property type="match status" value="1"/>
</dbReference>
<gene>
    <name evidence="19" type="primary">CSON000482</name>
</gene>
<protein>
    <recommendedName>
        <fullName evidence="17">Phosphomevalonate kinase</fullName>
        <ecNumber evidence="3">2.7.4.2</ecNumber>
    </recommendedName>
</protein>
<dbReference type="InterPro" id="IPR027417">
    <property type="entry name" value="P-loop_NTPase"/>
</dbReference>
<feature type="binding site" evidence="18">
    <location>
        <position position="139"/>
    </location>
    <ligand>
        <name>ATP</name>
        <dbReference type="ChEBI" id="CHEBI:30616"/>
    </ligand>
</feature>
<sequence>MAESIKLILLFSGKRKCGKDFLTAKLLERLGDNHVQIIRISEPIKKSWAEKLNLDIQELLSDGPYKEKYRKDMIQWSDQVRREDPGFFCREAMKRAEMPLIIVSDIRRKSDILWFQNEYGMDRLKSIRIYADDSVRQARRWKFEKGVDDIQSECDLDDYFLWDMMCDNGDSSQTNHVLTELCDFIQKHYN</sequence>
<dbReference type="PANTHER" id="PTHR13101">
    <property type="entry name" value="PHOSPHOMEVALONATE KINASE"/>
    <property type="match status" value="1"/>
</dbReference>
<dbReference type="InterPro" id="IPR005919">
    <property type="entry name" value="Pmev_kin_anim"/>
</dbReference>
<evidence type="ECO:0000256" key="4">
    <source>
        <dbReference type="ARBA" id="ARBA00022490"/>
    </source>
</evidence>
<dbReference type="GO" id="GO:0019287">
    <property type="term" value="P:isopentenyl diphosphate biosynthetic process, mevalonate pathway"/>
    <property type="evidence" value="ECO:0007669"/>
    <property type="project" value="UniProtKB-UniPathway"/>
</dbReference>
<name>A0A336LTY6_CULSO</name>
<dbReference type="UniPathway" id="UPA00057">
    <property type="reaction ID" value="UER00099"/>
</dbReference>
<dbReference type="FunFam" id="3.40.50.300:FF:001026">
    <property type="entry name" value="Phosphomevalonate kinase"/>
    <property type="match status" value="1"/>
</dbReference>
<dbReference type="Gene3D" id="3.40.50.300">
    <property type="entry name" value="P-loop containing nucleotide triphosphate hydrolases"/>
    <property type="match status" value="1"/>
</dbReference>
<dbReference type="PANTHER" id="PTHR13101:SF1">
    <property type="entry name" value="PHOSPHOMEVALONATE KINASE"/>
    <property type="match status" value="1"/>
</dbReference>
<keyword evidence="10" id="KW-0152">Cholesterol biosynthesis</keyword>
<keyword evidence="9" id="KW-0418">Kinase</keyword>
<evidence type="ECO:0000256" key="1">
    <source>
        <dbReference type="ARBA" id="ARBA00004514"/>
    </source>
</evidence>
<keyword evidence="13" id="KW-0756">Sterol biosynthesis</keyword>
<feature type="binding site" evidence="18">
    <location>
        <position position="168"/>
    </location>
    <ligand>
        <name>substrate</name>
    </ligand>
</feature>
<keyword evidence="14" id="KW-0443">Lipid metabolism</keyword>
<dbReference type="OMA" id="QKRGWVY"/>
<dbReference type="VEuPathDB" id="VectorBase:CSON000482"/>
<comment type="pathway">
    <text evidence="2">Isoprenoid biosynthesis; isopentenyl diphosphate biosynthesis via mevalonate pathway; isopentenyl diphosphate from (R)-mevalonate: step 2/3.</text>
</comment>
<proteinExistence type="predicted"/>
<accession>A0A336LTY6</accession>
<dbReference type="GO" id="GO:0005829">
    <property type="term" value="C:cytosol"/>
    <property type="evidence" value="ECO:0007669"/>
    <property type="project" value="UniProtKB-SubCell"/>
</dbReference>
<evidence type="ECO:0000256" key="18">
    <source>
        <dbReference type="PIRSR" id="PIRSR036639-1"/>
    </source>
</evidence>
<keyword evidence="5" id="KW-0444">Lipid biosynthesis</keyword>
<keyword evidence="16" id="KW-0753">Steroid metabolism</keyword>
<dbReference type="Pfam" id="PF04275">
    <property type="entry name" value="P-mevalo_kinase"/>
    <property type="match status" value="1"/>
</dbReference>
<evidence type="ECO:0000256" key="13">
    <source>
        <dbReference type="ARBA" id="ARBA00023011"/>
    </source>
</evidence>
<evidence type="ECO:0000256" key="8">
    <source>
        <dbReference type="ARBA" id="ARBA00022741"/>
    </source>
</evidence>
<feature type="binding site" evidence="18">
    <location>
        <begin position="14"/>
        <end position="20"/>
    </location>
    <ligand>
        <name>ATP</name>
        <dbReference type="ChEBI" id="CHEBI:30616"/>
    </ligand>
</feature>
<evidence type="ECO:0000256" key="14">
    <source>
        <dbReference type="ARBA" id="ARBA00023098"/>
    </source>
</evidence>
<evidence type="ECO:0000256" key="16">
    <source>
        <dbReference type="ARBA" id="ARBA00023221"/>
    </source>
</evidence>
<dbReference type="AlphaFoldDB" id="A0A336LTY6"/>
<evidence type="ECO:0000256" key="10">
    <source>
        <dbReference type="ARBA" id="ARBA00022778"/>
    </source>
</evidence>
<evidence type="ECO:0000256" key="5">
    <source>
        <dbReference type="ARBA" id="ARBA00022516"/>
    </source>
</evidence>
<dbReference type="GO" id="GO:0006695">
    <property type="term" value="P:cholesterol biosynthetic process"/>
    <property type="evidence" value="ECO:0007669"/>
    <property type="project" value="UniProtKB-KW"/>
</dbReference>
<keyword evidence="12" id="KW-0752">Steroid biosynthesis</keyword>